<gene>
    <name evidence="5" type="ORF">OSO01_09900</name>
</gene>
<evidence type="ECO:0000256" key="1">
    <source>
        <dbReference type="ARBA" id="ARBA00005662"/>
    </source>
</evidence>
<dbReference type="Proteomes" id="UP000321558">
    <property type="component" value="Unassembled WGS sequence"/>
</dbReference>
<dbReference type="CDD" id="cd07381">
    <property type="entry name" value="MPP_CapA"/>
    <property type="match status" value="1"/>
</dbReference>
<dbReference type="PANTHER" id="PTHR33393:SF12">
    <property type="entry name" value="CAPSULE BIOSYNTHESIS PROTEIN CAPA"/>
    <property type="match status" value="1"/>
</dbReference>
<dbReference type="InterPro" id="IPR029052">
    <property type="entry name" value="Metallo-depent_PP-like"/>
</dbReference>
<name>A0A511ZFS4_9BACI</name>
<evidence type="ECO:0000313" key="5">
    <source>
        <dbReference type="EMBL" id="GEN86251.1"/>
    </source>
</evidence>
<feature type="signal peptide" evidence="3">
    <location>
        <begin position="1"/>
        <end position="19"/>
    </location>
</feature>
<dbReference type="SMART" id="SM00854">
    <property type="entry name" value="PGA_cap"/>
    <property type="match status" value="1"/>
</dbReference>
<organism evidence="5 6">
    <name type="scientific">Oceanobacillus sojae</name>
    <dbReference type="NCBI Taxonomy" id="582851"/>
    <lineage>
        <taxon>Bacteria</taxon>
        <taxon>Bacillati</taxon>
        <taxon>Bacillota</taxon>
        <taxon>Bacilli</taxon>
        <taxon>Bacillales</taxon>
        <taxon>Bacillaceae</taxon>
        <taxon>Oceanobacillus</taxon>
    </lineage>
</organism>
<comment type="similarity">
    <text evidence="1">Belongs to the CapA family.</text>
</comment>
<feature type="compositionally biased region" description="Polar residues" evidence="2">
    <location>
        <begin position="24"/>
        <end position="41"/>
    </location>
</feature>
<sequence length="385" mass="43443">MYKFKFFISFLLFFFLLTACTPSPDNNTGSSHSMRENSQTIKETDEIDPKVTVAAIGDILIHDRVYDDAWDGEKYDFKPMLAEVADYLKEPEITIANQETIMGGESIGLSGYPNFNSPFEIGDDLQDAGVDIVTMANNHTLDRGEEAIQNAIAYYKEISMPYTGSFQSKEDQSEIRVLETDQDISVAFLSYTYGTNGMPIPDGKPYLVNLIDREQIKEEVEKANELADVTIVSLHFGVEEERTPNQDQADLAQYAADLGVDVVIGNHPHVLQPVEWLEGKEGNKTLVAYSLGNFLSGQYQFYNRIGGIFEFDLVKEEDEVRVKAPRFLPTFVEFEEDGDTMSNIQVVPLEKASEEQIEDLDEVMSEIKSHMTQWMPELEWIGLSG</sequence>
<dbReference type="EMBL" id="BJYM01000003">
    <property type="protein sequence ID" value="GEN86251.1"/>
    <property type="molecule type" value="Genomic_DNA"/>
</dbReference>
<evidence type="ECO:0000256" key="3">
    <source>
        <dbReference type="SAM" id="SignalP"/>
    </source>
</evidence>
<feature type="region of interest" description="Disordered" evidence="2">
    <location>
        <begin position="24"/>
        <end position="44"/>
    </location>
</feature>
<proteinExistence type="inferred from homology"/>
<comment type="caution">
    <text evidence="5">The sequence shown here is derived from an EMBL/GenBank/DDBJ whole genome shotgun (WGS) entry which is preliminary data.</text>
</comment>
<dbReference type="InterPro" id="IPR019079">
    <property type="entry name" value="Capsule_synth_CapA"/>
</dbReference>
<feature type="chain" id="PRO_5039269830" evidence="3">
    <location>
        <begin position="20"/>
        <end position="385"/>
    </location>
</feature>
<dbReference type="Gene3D" id="3.60.21.10">
    <property type="match status" value="1"/>
</dbReference>
<reference evidence="5 6" key="1">
    <citation type="submission" date="2019-07" db="EMBL/GenBank/DDBJ databases">
        <title>Whole genome shotgun sequence of Oceanobacillus sojae NBRC 105379.</title>
        <authorList>
            <person name="Hosoyama A."/>
            <person name="Uohara A."/>
            <person name="Ohji S."/>
            <person name="Ichikawa N."/>
        </authorList>
    </citation>
    <scope>NUCLEOTIDE SEQUENCE [LARGE SCALE GENOMIC DNA]</scope>
    <source>
        <strain evidence="5 6">NBRC 105379</strain>
    </source>
</reference>
<dbReference type="RefSeq" id="WP_246145051.1">
    <property type="nucleotide sequence ID" value="NZ_BJYM01000003.1"/>
</dbReference>
<evidence type="ECO:0000313" key="6">
    <source>
        <dbReference type="Proteomes" id="UP000321558"/>
    </source>
</evidence>
<dbReference type="Pfam" id="PF09587">
    <property type="entry name" value="PGA_cap"/>
    <property type="match status" value="1"/>
</dbReference>
<keyword evidence="6" id="KW-1185">Reference proteome</keyword>
<evidence type="ECO:0000256" key="2">
    <source>
        <dbReference type="SAM" id="MobiDB-lite"/>
    </source>
</evidence>
<dbReference type="AlphaFoldDB" id="A0A511ZFS4"/>
<keyword evidence="3" id="KW-0732">Signal</keyword>
<dbReference type="STRING" id="582851.GCA_900162665_04211"/>
<dbReference type="SUPFAM" id="SSF56300">
    <property type="entry name" value="Metallo-dependent phosphatases"/>
    <property type="match status" value="1"/>
</dbReference>
<evidence type="ECO:0000259" key="4">
    <source>
        <dbReference type="SMART" id="SM00854"/>
    </source>
</evidence>
<dbReference type="PANTHER" id="PTHR33393">
    <property type="entry name" value="POLYGLUTAMINE SYNTHESIS ACCESSORY PROTEIN RV0574C-RELATED"/>
    <property type="match status" value="1"/>
</dbReference>
<protein>
    <submittedName>
        <fullName evidence="5">Capsular polysaccharide biosynthesis protein</fullName>
    </submittedName>
</protein>
<feature type="domain" description="Capsule synthesis protein CapA" evidence="4">
    <location>
        <begin position="52"/>
        <end position="298"/>
    </location>
</feature>
<dbReference type="PROSITE" id="PS51257">
    <property type="entry name" value="PROKAR_LIPOPROTEIN"/>
    <property type="match status" value="1"/>
</dbReference>
<accession>A0A511ZFS4</accession>
<dbReference type="InterPro" id="IPR052169">
    <property type="entry name" value="CW_Biosynth-Accessory"/>
</dbReference>